<keyword evidence="2" id="KW-1185">Reference proteome</keyword>
<sequence length="31" mass="3968">MTRQEWYRWLIWLLSEILRRLYAEAHTESES</sequence>
<dbReference type="Proteomes" id="UP000591941">
    <property type="component" value="Unassembled WGS sequence"/>
</dbReference>
<evidence type="ECO:0000313" key="1">
    <source>
        <dbReference type="EMBL" id="MBB6477521.1"/>
    </source>
</evidence>
<evidence type="ECO:0000313" key="2">
    <source>
        <dbReference type="Proteomes" id="UP000591941"/>
    </source>
</evidence>
<organism evidence="1 2">
    <name type="scientific">Negativicoccus succinicivorans</name>
    <dbReference type="NCBI Taxonomy" id="620903"/>
    <lineage>
        <taxon>Bacteria</taxon>
        <taxon>Bacillati</taxon>
        <taxon>Bacillota</taxon>
        <taxon>Negativicutes</taxon>
        <taxon>Veillonellales</taxon>
        <taxon>Veillonellaceae</taxon>
        <taxon>Negativicoccus</taxon>
    </lineage>
</organism>
<comment type="caution">
    <text evidence="1">The sequence shown here is derived from an EMBL/GenBank/DDBJ whole genome shotgun (WGS) entry which is preliminary data.</text>
</comment>
<reference evidence="1 2" key="1">
    <citation type="submission" date="2020-08" db="EMBL/GenBank/DDBJ databases">
        <title>Genomic Encyclopedia of Type Strains, Phase IV (KMG-IV): sequencing the most valuable type-strain genomes for metagenomic binning, comparative biology and taxonomic classification.</title>
        <authorList>
            <person name="Goeker M."/>
        </authorList>
    </citation>
    <scope>NUCLEOTIDE SEQUENCE [LARGE SCALE GENOMIC DNA]</scope>
    <source>
        <strain evidence="1 2">DSM 21255</strain>
    </source>
</reference>
<name>A0A841R2B1_9FIRM</name>
<dbReference type="EMBL" id="JACHHI010000002">
    <property type="protein sequence ID" value="MBB6477521.1"/>
    <property type="molecule type" value="Genomic_DNA"/>
</dbReference>
<proteinExistence type="predicted"/>
<protein>
    <submittedName>
        <fullName evidence="1">Uncharacterized protein</fullName>
    </submittedName>
</protein>
<accession>A0A841R2B1</accession>
<gene>
    <name evidence="1" type="ORF">HNR45_000551</name>
</gene>
<dbReference type="AlphaFoldDB" id="A0A841R2B1"/>